<reference evidence="3" key="1">
    <citation type="submission" date="2016-10" db="EMBL/GenBank/DDBJ databases">
        <authorList>
            <person name="Varghese N."/>
            <person name="Submissions S."/>
        </authorList>
    </citation>
    <scope>NUCLEOTIDE SEQUENCE [LARGE SCALE GENOMIC DNA]</scope>
    <source>
        <strain evidence="3">CGMCC 1.7062</strain>
    </source>
</reference>
<feature type="signal peptide" evidence="1">
    <location>
        <begin position="1"/>
        <end position="25"/>
    </location>
</feature>
<organism evidence="2 3">
    <name type="scientific">Vibrio hangzhouensis</name>
    <dbReference type="NCBI Taxonomy" id="462991"/>
    <lineage>
        <taxon>Bacteria</taxon>
        <taxon>Pseudomonadati</taxon>
        <taxon>Pseudomonadota</taxon>
        <taxon>Gammaproteobacteria</taxon>
        <taxon>Vibrionales</taxon>
        <taxon>Vibrionaceae</taxon>
        <taxon>Vibrio</taxon>
    </lineage>
</organism>
<accession>A0A1H5W4F8</accession>
<evidence type="ECO:0000313" key="2">
    <source>
        <dbReference type="EMBL" id="SEF94372.1"/>
    </source>
</evidence>
<evidence type="ECO:0000313" key="3">
    <source>
        <dbReference type="Proteomes" id="UP000236721"/>
    </source>
</evidence>
<dbReference type="EMBL" id="FNVG01000005">
    <property type="protein sequence ID" value="SEF94372.1"/>
    <property type="molecule type" value="Genomic_DNA"/>
</dbReference>
<sequence length="113" mass="12287">MSRLRLLGWLGTALLLGGCATSNHGTFVTSTYVTPGEKENAQPAGLVTGESRQSWILYLFPVGDAPSTHEAIEDAKSKIDGTKFLTDLSVDNRIDWRIGYSESVVHVEATAYK</sequence>
<keyword evidence="3" id="KW-1185">Reference proteome</keyword>
<feature type="chain" id="PRO_5009287870" description="Lipoprotein" evidence="1">
    <location>
        <begin position="26"/>
        <end position="113"/>
    </location>
</feature>
<gene>
    <name evidence="2" type="ORF">SAMN04488244_105130</name>
</gene>
<evidence type="ECO:0000256" key="1">
    <source>
        <dbReference type="SAM" id="SignalP"/>
    </source>
</evidence>
<evidence type="ECO:0008006" key="4">
    <source>
        <dbReference type="Google" id="ProtNLM"/>
    </source>
</evidence>
<dbReference type="AlphaFoldDB" id="A0A1H5W4F8"/>
<keyword evidence="1" id="KW-0732">Signal</keyword>
<dbReference type="Proteomes" id="UP000236721">
    <property type="component" value="Unassembled WGS sequence"/>
</dbReference>
<dbReference type="OrthoDB" id="6401147at2"/>
<dbReference type="PROSITE" id="PS51257">
    <property type="entry name" value="PROKAR_LIPOPROTEIN"/>
    <property type="match status" value="1"/>
</dbReference>
<proteinExistence type="predicted"/>
<dbReference type="RefSeq" id="WP_103879635.1">
    <property type="nucleotide sequence ID" value="NZ_FNVG01000005.1"/>
</dbReference>
<name>A0A1H5W4F8_9VIBR</name>
<protein>
    <recommendedName>
        <fullName evidence="4">Lipoprotein</fullName>
    </recommendedName>
</protein>